<dbReference type="InterPro" id="IPR016161">
    <property type="entry name" value="Ald_DH/histidinol_DH"/>
</dbReference>
<gene>
    <name evidence="3" type="primary">LOC4801086</name>
</gene>
<dbReference type="RefSeq" id="XP_001358244.4">
    <property type="nucleotide sequence ID" value="XM_001358207.4"/>
</dbReference>
<sequence length="317" mass="35560">MDGSRLRMFQPIITYDMVVRNLPYEKEDKVRLPDVWDDGRGIPGESSKDTKTEAIEPTAEGEQEENLEAQLEVKTEVDDVEETSAKTEAEEEPLAADVKYAWNSPCMMIIFEDGDINSAIHHLVGSMQNPFALDAVATVLVQESIAEDLASRIVDLLHPLDPRVANHPNYLRTLSHLAQLKAKIVAGNPDNVPANATPMIVRDVPHHYLGDGPTGVVTMHIFRTPLEATLVYQKEALPIASVSIWNEKIASMYDMVAVLNADTFKINCFDVDLEPIKRTFECRRYSAHMSRGYHYETLLLNEQRKVVIFPVGAIYAN</sequence>
<dbReference type="PANTHER" id="PTHR21644:SF0">
    <property type="entry name" value="AT02555P-RELATED"/>
    <property type="match status" value="1"/>
</dbReference>
<dbReference type="Proteomes" id="UP000001819">
    <property type="component" value="Chromosome 2"/>
</dbReference>
<dbReference type="PANTHER" id="PTHR21644">
    <property type="entry name" value="AT02555P-RELATED"/>
    <property type="match status" value="1"/>
</dbReference>
<evidence type="ECO:0000313" key="3">
    <source>
        <dbReference type="RefSeq" id="XP_001358244.4"/>
    </source>
</evidence>
<reference evidence="2" key="1">
    <citation type="submission" date="2024-06" db="UniProtKB">
        <authorList>
            <consortium name="RefSeq"/>
        </authorList>
    </citation>
    <scope>NUCLEOTIDE SEQUENCE [LARGE SCALE GENOMIC DNA]</scope>
    <source>
        <strain evidence="2">MV2-25</strain>
    </source>
</reference>
<feature type="region of interest" description="Disordered" evidence="1">
    <location>
        <begin position="34"/>
        <end position="65"/>
    </location>
</feature>
<feature type="compositionally biased region" description="Basic and acidic residues" evidence="1">
    <location>
        <begin position="34"/>
        <end position="54"/>
    </location>
</feature>
<evidence type="ECO:0000313" key="2">
    <source>
        <dbReference type="Proteomes" id="UP000001819"/>
    </source>
</evidence>
<dbReference type="Pfam" id="PF07368">
    <property type="entry name" value="DUF1487"/>
    <property type="match status" value="1"/>
</dbReference>
<proteinExistence type="predicted"/>
<evidence type="ECO:0000256" key="1">
    <source>
        <dbReference type="SAM" id="MobiDB-lite"/>
    </source>
</evidence>
<dbReference type="AlphaFoldDB" id="A0A6I8UNF7"/>
<dbReference type="InParanoid" id="A0A6I8UNF7"/>
<accession>A0A6I8UNF7</accession>
<keyword evidence="2" id="KW-1185">Reference proteome</keyword>
<name>A0A6I8UNF7_DROPS</name>
<reference evidence="3" key="2">
    <citation type="submission" date="2025-08" db="UniProtKB">
        <authorList>
            <consortium name="RefSeq"/>
        </authorList>
    </citation>
    <scope>IDENTIFICATION</scope>
    <source>
        <strain evidence="3">MV-25-SWS-2005</strain>
        <tissue evidence="3">Whole body</tissue>
    </source>
</reference>
<organism evidence="2 3">
    <name type="scientific">Drosophila pseudoobscura pseudoobscura</name>
    <name type="common">Fruit fly</name>
    <dbReference type="NCBI Taxonomy" id="46245"/>
    <lineage>
        <taxon>Eukaryota</taxon>
        <taxon>Metazoa</taxon>
        <taxon>Ecdysozoa</taxon>
        <taxon>Arthropoda</taxon>
        <taxon>Hexapoda</taxon>
        <taxon>Insecta</taxon>
        <taxon>Pterygota</taxon>
        <taxon>Neoptera</taxon>
        <taxon>Endopterygota</taxon>
        <taxon>Diptera</taxon>
        <taxon>Brachycera</taxon>
        <taxon>Muscomorpha</taxon>
        <taxon>Ephydroidea</taxon>
        <taxon>Drosophilidae</taxon>
        <taxon>Drosophila</taxon>
        <taxon>Sophophora</taxon>
    </lineage>
</organism>
<dbReference type="GO" id="GO:0016491">
    <property type="term" value="F:oxidoreductase activity"/>
    <property type="evidence" value="ECO:0007669"/>
    <property type="project" value="InterPro"/>
</dbReference>
<dbReference type="SUPFAM" id="SSF53720">
    <property type="entry name" value="ALDH-like"/>
    <property type="match status" value="1"/>
</dbReference>
<dbReference type="KEGG" id="dpo:4801086"/>
<protein>
    <submittedName>
        <fullName evidence="3">Uncharacterized protein</fullName>
    </submittedName>
</protein>
<dbReference type="InterPro" id="IPR009961">
    <property type="entry name" value="DUF1487"/>
</dbReference>